<sequence length="263" mass="29616">MQYSLRPKKRFDERGINMKLIVNADDFGITKAVTLGILEAHEQGVLTSTTLMCNMPDAEYAAGLSKNYPKLGVGIHFVLTAGFPLAEGVNSLVDETGRFHKIDKIKELATSEDIRKEFRRQMDKFLSFGIKPTHIDSHHHVHGISKVLEIVREFAVEYDIPVRLLGEVCENYLKGIATTEGFTGGFYGNTEINPEGLINSIEKNKNFESLEIMCHPGYLDQAILDMSSYAMPRTQELTTLTSDIVKNYIKENNIQLINFKAIK</sequence>
<comment type="cofactor">
    <cofactor evidence="1 6">
        <name>Mg(2+)</name>
        <dbReference type="ChEBI" id="CHEBI:18420"/>
    </cofactor>
</comment>
<dbReference type="PANTHER" id="PTHR31609:SF1">
    <property type="entry name" value="CARBOHYDRATE DEACETYLASE"/>
    <property type="match status" value="1"/>
</dbReference>
<dbReference type="Proteomes" id="UP000239471">
    <property type="component" value="Unassembled WGS sequence"/>
</dbReference>
<dbReference type="SUPFAM" id="SSF88713">
    <property type="entry name" value="Glycoside hydrolase/deacetylase"/>
    <property type="match status" value="1"/>
</dbReference>
<keyword evidence="5 6" id="KW-0119">Carbohydrate metabolism</keyword>
<keyword evidence="4 6" id="KW-0460">Magnesium</keyword>
<dbReference type="Gene3D" id="3.20.20.370">
    <property type="entry name" value="Glycoside hydrolase/deacetylase"/>
    <property type="match status" value="1"/>
</dbReference>
<dbReference type="GO" id="GO:0019213">
    <property type="term" value="F:deacetylase activity"/>
    <property type="evidence" value="ECO:0007669"/>
    <property type="project" value="TreeGrafter"/>
</dbReference>
<keyword evidence="2 6" id="KW-0479">Metal-binding</keyword>
<dbReference type="GO" id="GO:0000272">
    <property type="term" value="P:polysaccharide catabolic process"/>
    <property type="evidence" value="ECO:0007669"/>
    <property type="project" value="InterPro"/>
</dbReference>
<evidence type="ECO:0000313" key="7">
    <source>
        <dbReference type="EMBL" id="PRR81246.1"/>
    </source>
</evidence>
<evidence type="ECO:0000313" key="8">
    <source>
        <dbReference type="Proteomes" id="UP000239471"/>
    </source>
</evidence>
<dbReference type="InterPro" id="IPR011330">
    <property type="entry name" value="Glyco_hydro/deAcase_b/a-brl"/>
</dbReference>
<proteinExistence type="inferred from homology"/>
<dbReference type="InterPro" id="IPR022948">
    <property type="entry name" value="COD_ChbG_bac"/>
</dbReference>
<evidence type="ECO:0000256" key="4">
    <source>
        <dbReference type="ARBA" id="ARBA00022842"/>
    </source>
</evidence>
<protein>
    <recommendedName>
        <fullName evidence="6">Carbohydrate deacetylase</fullName>
        <ecNumber evidence="6">3.5.1.-</ecNumber>
    </recommendedName>
</protein>
<evidence type="ECO:0000256" key="6">
    <source>
        <dbReference type="HAMAP-Rule" id="MF_01246"/>
    </source>
</evidence>
<keyword evidence="3 6" id="KW-0378">Hydrolase</keyword>
<dbReference type="EMBL" id="PVXQ01000033">
    <property type="protein sequence ID" value="PRR81246.1"/>
    <property type="molecule type" value="Genomic_DNA"/>
</dbReference>
<dbReference type="InterPro" id="IPR006879">
    <property type="entry name" value="YdjC-like"/>
</dbReference>
<comment type="subunit">
    <text evidence="6">Homodimer.</text>
</comment>
<evidence type="ECO:0000256" key="2">
    <source>
        <dbReference type="ARBA" id="ARBA00022723"/>
    </source>
</evidence>
<feature type="binding site" evidence="6">
    <location>
        <position position="138"/>
    </location>
    <ligand>
        <name>Mg(2+)</name>
        <dbReference type="ChEBI" id="CHEBI:18420"/>
    </ligand>
</feature>
<dbReference type="CDD" id="cd10803">
    <property type="entry name" value="YdjC_EF3048_like"/>
    <property type="match status" value="1"/>
</dbReference>
<dbReference type="GO" id="GO:0016811">
    <property type="term" value="F:hydrolase activity, acting on carbon-nitrogen (but not peptide) bonds, in linear amides"/>
    <property type="evidence" value="ECO:0007669"/>
    <property type="project" value="UniProtKB-UniRule"/>
</dbReference>
<feature type="binding site" evidence="6">
    <location>
        <position position="76"/>
    </location>
    <ligand>
        <name>Mg(2+)</name>
        <dbReference type="ChEBI" id="CHEBI:18420"/>
    </ligand>
</feature>
<comment type="caution">
    <text evidence="7">The sequence shown here is derived from an EMBL/GenBank/DDBJ whole genome shotgun (WGS) entry which is preliminary data.</text>
</comment>
<dbReference type="HAMAP" id="MF_01246">
    <property type="entry name" value="COD"/>
    <property type="match status" value="1"/>
</dbReference>
<keyword evidence="8" id="KW-1185">Reference proteome</keyword>
<dbReference type="PANTHER" id="PTHR31609">
    <property type="entry name" value="YDJC DEACETYLASE FAMILY MEMBER"/>
    <property type="match status" value="1"/>
</dbReference>
<comment type="function">
    <text evidence="6">Probably catalyzes the deacetylation of acetylated carbohydrates an important step in the degradation of oligosaccharides.</text>
</comment>
<evidence type="ECO:0000256" key="1">
    <source>
        <dbReference type="ARBA" id="ARBA00001946"/>
    </source>
</evidence>
<dbReference type="EC" id="3.5.1.-" evidence="6"/>
<evidence type="ECO:0000256" key="5">
    <source>
        <dbReference type="ARBA" id="ARBA00023277"/>
    </source>
</evidence>
<reference evidence="7 8" key="1">
    <citation type="submission" date="2018-03" db="EMBL/GenBank/DDBJ databases">
        <title>Genome sequence of Clostridium vincentii DSM 10228.</title>
        <authorList>
            <person name="Poehlein A."/>
            <person name="Daniel R."/>
        </authorList>
    </citation>
    <scope>NUCLEOTIDE SEQUENCE [LARGE SCALE GENOMIC DNA]</scope>
    <source>
        <strain evidence="7 8">DSM 10228</strain>
    </source>
</reference>
<dbReference type="AlphaFoldDB" id="A0A2T0BBG3"/>
<comment type="similarity">
    <text evidence="6">Belongs to the YdjC deacetylase family.</text>
</comment>
<name>A0A2T0BBG3_9CLOT</name>
<dbReference type="GO" id="GO:0046872">
    <property type="term" value="F:metal ion binding"/>
    <property type="evidence" value="ECO:0007669"/>
    <property type="project" value="UniProtKB-KW"/>
</dbReference>
<accession>A0A2T0BBG3</accession>
<dbReference type="NCBIfam" id="NF002559">
    <property type="entry name" value="PRK02134.1"/>
    <property type="match status" value="1"/>
</dbReference>
<organism evidence="7 8">
    <name type="scientific">Clostridium vincentii</name>
    <dbReference type="NCBI Taxonomy" id="52704"/>
    <lineage>
        <taxon>Bacteria</taxon>
        <taxon>Bacillati</taxon>
        <taxon>Bacillota</taxon>
        <taxon>Clostridia</taxon>
        <taxon>Eubacteriales</taxon>
        <taxon>Clostridiaceae</taxon>
        <taxon>Clostridium</taxon>
    </lineage>
</organism>
<evidence type="ECO:0000256" key="3">
    <source>
        <dbReference type="ARBA" id="ARBA00022801"/>
    </source>
</evidence>
<dbReference type="Pfam" id="PF04794">
    <property type="entry name" value="YdjC"/>
    <property type="match status" value="1"/>
</dbReference>
<gene>
    <name evidence="7" type="ORF">CLVI_26580</name>
</gene>